<dbReference type="InterPro" id="IPR025671">
    <property type="entry name" value="HXXEE"/>
</dbReference>
<feature type="transmembrane region" description="Helical" evidence="1">
    <location>
        <begin position="76"/>
        <end position="95"/>
    </location>
</feature>
<feature type="transmembrane region" description="Helical" evidence="1">
    <location>
        <begin position="48"/>
        <end position="70"/>
    </location>
</feature>
<feature type="transmembrane region" description="Helical" evidence="1">
    <location>
        <begin position="102"/>
        <end position="121"/>
    </location>
</feature>
<keyword evidence="1" id="KW-1133">Transmembrane helix</keyword>
<evidence type="ECO:0000313" key="3">
    <source>
        <dbReference type="Proteomes" id="UP001501577"/>
    </source>
</evidence>
<dbReference type="Pfam" id="PF13787">
    <property type="entry name" value="HXXEE"/>
    <property type="match status" value="1"/>
</dbReference>
<protein>
    <submittedName>
        <fullName evidence="2">HXXEE domain-containing protein</fullName>
    </submittedName>
</protein>
<keyword evidence="1" id="KW-0472">Membrane</keyword>
<dbReference type="RefSeq" id="WP_068708888.1">
    <property type="nucleotide sequence ID" value="NZ_BAAAXQ010000022.1"/>
</dbReference>
<keyword evidence="3" id="KW-1185">Reference proteome</keyword>
<reference evidence="3" key="1">
    <citation type="journal article" date="2019" name="Int. J. Syst. Evol. Microbiol.">
        <title>The Global Catalogue of Microorganisms (GCM) 10K type strain sequencing project: providing services to taxonomists for standard genome sequencing and annotation.</title>
        <authorList>
            <consortium name="The Broad Institute Genomics Platform"/>
            <consortium name="The Broad Institute Genome Sequencing Center for Infectious Disease"/>
            <person name="Wu L."/>
            <person name="Ma J."/>
        </authorList>
    </citation>
    <scope>NUCLEOTIDE SEQUENCE [LARGE SCALE GENOMIC DNA]</scope>
    <source>
        <strain evidence="3">JCM 8736</strain>
    </source>
</reference>
<keyword evidence="1" id="KW-0812">Transmembrane</keyword>
<proteinExistence type="predicted"/>
<gene>
    <name evidence="2" type="ORF">GCM10019998_07290</name>
</gene>
<organism evidence="2 3">
    <name type="scientific">Tetragenococcus solitarius</name>
    <dbReference type="NCBI Taxonomy" id="71453"/>
    <lineage>
        <taxon>Bacteria</taxon>
        <taxon>Bacillati</taxon>
        <taxon>Bacillota</taxon>
        <taxon>Bacilli</taxon>
        <taxon>Lactobacillales</taxon>
        <taxon>Enterococcaceae</taxon>
        <taxon>Tetragenococcus</taxon>
    </lineage>
</organism>
<accession>A0ABP6KLT6</accession>
<dbReference type="EMBL" id="BAAAXQ010000022">
    <property type="protein sequence ID" value="GAA3013741.1"/>
    <property type="molecule type" value="Genomic_DNA"/>
</dbReference>
<comment type="caution">
    <text evidence="2">The sequence shown here is derived from an EMBL/GenBank/DDBJ whole genome shotgun (WGS) entry which is preliminary data.</text>
</comment>
<feature type="transmembrane region" description="Helical" evidence="1">
    <location>
        <begin position="6"/>
        <end position="27"/>
    </location>
</feature>
<evidence type="ECO:0000313" key="2">
    <source>
        <dbReference type="EMBL" id="GAA3013741.1"/>
    </source>
</evidence>
<name>A0ABP6KLT6_9ENTE</name>
<sequence>MLENVLWLPILFVIHDFEEIILVPRWVKRNFTVLSKKKRPLFAATTDSSALAIGVLEELILLLLISVMSMKNPNNVIYFSVLIGYTIHLFAHIIFCFQYKAYVPGVITAIIQLPFLILWIIRTYNSMTINNFILLFTCIIVFILLVVNVLFLHQLIRKILKQNIL</sequence>
<evidence type="ECO:0000256" key="1">
    <source>
        <dbReference type="SAM" id="Phobius"/>
    </source>
</evidence>
<feature type="transmembrane region" description="Helical" evidence="1">
    <location>
        <begin position="133"/>
        <end position="152"/>
    </location>
</feature>
<dbReference type="Proteomes" id="UP001501577">
    <property type="component" value="Unassembled WGS sequence"/>
</dbReference>